<accession>A0A1R4H2G3</accession>
<dbReference type="OrthoDB" id="8526978at2"/>
<protein>
    <submittedName>
        <fullName evidence="2">Aspartate/glutamate/uridylate kinase</fullName>
    </submittedName>
</protein>
<reference evidence="3" key="1">
    <citation type="submission" date="2017-02" db="EMBL/GenBank/DDBJ databases">
        <authorList>
            <person name="Daims H."/>
        </authorList>
    </citation>
    <scope>NUCLEOTIDE SEQUENCE [LARGE SCALE GENOMIC DNA]</scope>
</reference>
<organism evidence="2 3">
    <name type="scientific">Crenothrix polyspora</name>
    <dbReference type="NCBI Taxonomy" id="360316"/>
    <lineage>
        <taxon>Bacteria</taxon>
        <taxon>Pseudomonadati</taxon>
        <taxon>Pseudomonadota</taxon>
        <taxon>Gammaproteobacteria</taxon>
        <taxon>Methylococcales</taxon>
        <taxon>Crenotrichaceae</taxon>
        <taxon>Crenothrix</taxon>
    </lineage>
</organism>
<keyword evidence="2" id="KW-0418">Kinase</keyword>
<gene>
    <name evidence="2" type="ORF">CRENPOLYSF1_140006</name>
</gene>
<evidence type="ECO:0000313" key="2">
    <source>
        <dbReference type="EMBL" id="SJM90240.1"/>
    </source>
</evidence>
<dbReference type="InterPro" id="IPR001048">
    <property type="entry name" value="Asp/Glu/Uridylate_kinase"/>
</dbReference>
<dbReference type="GO" id="GO:0016301">
    <property type="term" value="F:kinase activity"/>
    <property type="evidence" value="ECO:0007669"/>
    <property type="project" value="UniProtKB-KW"/>
</dbReference>
<sequence length="182" mass="20031">MVVIKLGGSLAQAGTLLQCLDNIEQRYRNTSTVIVPGGGSFADQVRLAQQRWQFSDKIAHHMAILAMQQMALLFKGLKNEFSIVSSLIDIQKHGQNIMIWSPDIVELNHASIFASWDITSDSLSAWLAQQLSASELILIKSADIDPALSLSELASSHIVDKAFGLFTENAAFKITLIHAHQF</sequence>
<evidence type="ECO:0000259" key="1">
    <source>
        <dbReference type="Pfam" id="PF00696"/>
    </source>
</evidence>
<dbReference type="Pfam" id="PF00696">
    <property type="entry name" value="AA_kinase"/>
    <property type="match status" value="1"/>
</dbReference>
<keyword evidence="2" id="KW-0808">Transferase</keyword>
<dbReference type="InterPro" id="IPR036393">
    <property type="entry name" value="AceGlu_kinase-like_sf"/>
</dbReference>
<keyword evidence="3" id="KW-1185">Reference proteome</keyword>
<dbReference type="RefSeq" id="WP_087142451.1">
    <property type="nucleotide sequence ID" value="NZ_FUKI01000046.1"/>
</dbReference>
<dbReference type="Gene3D" id="3.40.1160.10">
    <property type="entry name" value="Acetylglutamate kinase-like"/>
    <property type="match status" value="1"/>
</dbReference>
<dbReference type="Proteomes" id="UP000195667">
    <property type="component" value="Unassembled WGS sequence"/>
</dbReference>
<dbReference type="AlphaFoldDB" id="A0A1R4H2G3"/>
<feature type="domain" description="Aspartate/glutamate/uridylate kinase" evidence="1">
    <location>
        <begin position="1"/>
        <end position="143"/>
    </location>
</feature>
<proteinExistence type="predicted"/>
<evidence type="ECO:0000313" key="3">
    <source>
        <dbReference type="Proteomes" id="UP000195667"/>
    </source>
</evidence>
<dbReference type="EMBL" id="FUKI01000046">
    <property type="protein sequence ID" value="SJM90240.1"/>
    <property type="molecule type" value="Genomic_DNA"/>
</dbReference>
<name>A0A1R4H2G3_9GAMM</name>
<dbReference type="SUPFAM" id="SSF53633">
    <property type="entry name" value="Carbamate kinase-like"/>
    <property type="match status" value="1"/>
</dbReference>